<sequence>MAPASKAKDDTVRRNICALCVCATEREKKRQRVTIRLPPLGRDTMSAVQVSEPVALVNVPATEIESPLRRWAWVWVTALVLFVGALIAIVVVYFVRAAQTRRQRDAFLAIRATQAVIPDGDYLVRLGDTALYMGVDESAPPSAAAAPVTSAGSPVVLVSEAAARPWRYAAPVGVASVAGGRALSFVRSDGSLLALGAGAAVSLPAPLTASANTPAFGDWIISRGPTPGTAGQPAVIHNTALSGCVLPTLAPAAGVPLAIQAGCPPTARTWYFVPVS</sequence>
<protein>
    <submittedName>
        <fullName evidence="2">Uncharacterized protein</fullName>
    </submittedName>
</protein>
<feature type="transmembrane region" description="Helical" evidence="1">
    <location>
        <begin position="72"/>
        <end position="95"/>
    </location>
</feature>
<organism evidence="2 3">
    <name type="scientific">Pandoravirus celtis</name>
    <dbReference type="NCBI Taxonomy" id="2568002"/>
    <lineage>
        <taxon>Viruses</taxon>
        <taxon>Pandoravirus</taxon>
    </lineage>
</organism>
<keyword evidence="1" id="KW-1133">Transmembrane helix</keyword>
<dbReference type="Proteomes" id="UP001237152">
    <property type="component" value="Segment"/>
</dbReference>
<reference evidence="2" key="1">
    <citation type="journal article" date="2019" name="Front. Microbiol.">
        <title>Pandoravirus Celtis Illustrates the Microevolution Processes at Work in the Giant Pandoraviridae Genomes.</title>
        <authorList>
            <person name="Legendre M."/>
            <person name="Alempic J.M."/>
            <person name="Philippe N."/>
            <person name="Lartigue A."/>
            <person name="Jeudy S."/>
            <person name="Poirot O."/>
            <person name="Ta N.T."/>
            <person name="Nin S."/>
            <person name="Coute Y."/>
            <person name="Abergel C."/>
            <person name="Claverie J.M."/>
        </authorList>
    </citation>
    <scope>NUCLEOTIDE SEQUENCE</scope>
</reference>
<dbReference type="InterPro" id="IPR043883">
    <property type="entry name" value="DUF5849"/>
</dbReference>
<gene>
    <name evidence="2" type="ORF">pclt_cds_207</name>
</gene>
<name>A0A4D6EG50_9VIRU</name>
<keyword evidence="1" id="KW-0472">Membrane</keyword>
<dbReference type="Pfam" id="PF19167">
    <property type="entry name" value="DUF5849"/>
    <property type="match status" value="1"/>
</dbReference>
<proteinExistence type="predicted"/>
<keyword evidence="1" id="KW-0812">Transmembrane</keyword>
<evidence type="ECO:0000313" key="2">
    <source>
        <dbReference type="EMBL" id="QBZ80805.1"/>
    </source>
</evidence>
<dbReference type="EMBL" id="MK174290">
    <property type="protein sequence ID" value="QBZ80805.1"/>
    <property type="molecule type" value="Genomic_DNA"/>
</dbReference>
<evidence type="ECO:0000313" key="3">
    <source>
        <dbReference type="Proteomes" id="UP001237152"/>
    </source>
</evidence>
<accession>A0A4D6EG50</accession>
<evidence type="ECO:0000256" key="1">
    <source>
        <dbReference type="SAM" id="Phobius"/>
    </source>
</evidence>